<evidence type="ECO:0000313" key="2">
    <source>
        <dbReference type="EMBL" id="SIT98026.1"/>
    </source>
</evidence>
<evidence type="ECO:0000256" key="1">
    <source>
        <dbReference type="SAM" id="MobiDB-lite"/>
    </source>
</evidence>
<evidence type="ECO:0000313" key="3">
    <source>
        <dbReference type="Proteomes" id="UP000187261"/>
    </source>
</evidence>
<evidence type="ECO:0008006" key="4">
    <source>
        <dbReference type="Google" id="ProtNLM"/>
    </source>
</evidence>
<dbReference type="EMBL" id="FTPU01000038">
    <property type="protein sequence ID" value="SIT98026.1"/>
    <property type="molecule type" value="Genomic_DNA"/>
</dbReference>
<dbReference type="Proteomes" id="UP000187261">
    <property type="component" value="Unassembled WGS sequence"/>
</dbReference>
<proteinExistence type="predicted"/>
<reference evidence="3" key="1">
    <citation type="submission" date="2016-10" db="EMBL/GenBank/DDBJ databases">
        <authorList>
            <person name="Varghese N."/>
            <person name="Submissions S."/>
        </authorList>
    </citation>
    <scope>NUCLEOTIDE SEQUENCE [LARGE SCALE GENOMIC DNA]</scope>
    <source>
        <strain evidence="3">DSM 19482</strain>
    </source>
</reference>
<dbReference type="PROSITE" id="PS51257">
    <property type="entry name" value="PROKAR_LIPOPROTEIN"/>
    <property type="match status" value="1"/>
</dbReference>
<accession>A0A1U7PWU8</accession>
<organism evidence="2 3">
    <name type="scientific">Epilithonimonas bovis DSM 19482</name>
    <dbReference type="NCBI Taxonomy" id="1121284"/>
    <lineage>
        <taxon>Bacteria</taxon>
        <taxon>Pseudomonadati</taxon>
        <taxon>Bacteroidota</taxon>
        <taxon>Flavobacteriia</taxon>
        <taxon>Flavobacteriales</taxon>
        <taxon>Weeksellaceae</taxon>
        <taxon>Chryseobacterium group</taxon>
        <taxon>Epilithonimonas</taxon>
    </lineage>
</organism>
<name>A0A1U7PWU8_9FLAO</name>
<keyword evidence="3" id="KW-1185">Reference proteome</keyword>
<sequence>MTSKTTRFVCGMICFISIGSCREEEWQGFPDMQSAPSPISSERYHRDAGTVATDSSGTAAHKEETEPDPPKDRDNWIIRPLSKQ</sequence>
<feature type="compositionally biased region" description="Basic and acidic residues" evidence="1">
    <location>
        <begin position="60"/>
        <end position="76"/>
    </location>
</feature>
<protein>
    <recommendedName>
        <fullName evidence="4">Lipoprotein</fullName>
    </recommendedName>
</protein>
<feature type="region of interest" description="Disordered" evidence="1">
    <location>
        <begin position="27"/>
        <end position="84"/>
    </location>
</feature>
<gene>
    <name evidence="2" type="ORF">SAMN05660493_02757</name>
</gene>
<dbReference type="AlphaFoldDB" id="A0A1U7PWU8"/>
<dbReference type="STRING" id="1121284.SAMN05660493_02757"/>